<feature type="chain" id="PRO_5036457943" evidence="8">
    <location>
        <begin position="23"/>
        <end position="277"/>
    </location>
</feature>
<comment type="subcellular location">
    <subcellularLocation>
        <location evidence="1">Secreted</location>
    </subcellularLocation>
</comment>
<dbReference type="PANTHER" id="PTHR38050:SF2">
    <property type="entry name" value="FERULOYL ESTERASE C-RELATED"/>
    <property type="match status" value="1"/>
</dbReference>
<dbReference type="SUPFAM" id="SSF53474">
    <property type="entry name" value="alpha/beta-Hydrolases"/>
    <property type="match status" value="1"/>
</dbReference>
<keyword evidence="6" id="KW-0119">Carbohydrate metabolism</keyword>
<gene>
    <name evidence="10" type="ORF">GEU84_002750</name>
</gene>
<dbReference type="GO" id="GO:0030600">
    <property type="term" value="F:feruloyl esterase activity"/>
    <property type="evidence" value="ECO:0007669"/>
    <property type="project" value="InterPro"/>
</dbReference>
<comment type="caution">
    <text evidence="10">The sequence shown here is derived from an EMBL/GenBank/DDBJ whole genome shotgun (WGS) entry which is preliminary data.</text>
</comment>
<keyword evidence="7" id="KW-0624">Polysaccharide degradation</keyword>
<dbReference type="EMBL" id="WHUT02000001">
    <property type="protein sequence ID" value="NUB43290.1"/>
    <property type="molecule type" value="Genomic_DNA"/>
</dbReference>
<feature type="signal peptide" evidence="8">
    <location>
        <begin position="1"/>
        <end position="22"/>
    </location>
</feature>
<keyword evidence="3" id="KW-0858">Xylan degradation</keyword>
<keyword evidence="2" id="KW-0964">Secreted</keyword>
<evidence type="ECO:0000259" key="9">
    <source>
        <dbReference type="Pfam" id="PF02230"/>
    </source>
</evidence>
<evidence type="ECO:0000256" key="6">
    <source>
        <dbReference type="ARBA" id="ARBA00023277"/>
    </source>
</evidence>
<name>A0A8X8KMT1_9RHOB</name>
<evidence type="ECO:0000313" key="10">
    <source>
        <dbReference type="EMBL" id="NUB43290.1"/>
    </source>
</evidence>
<dbReference type="RefSeq" id="WP_174539275.1">
    <property type="nucleotide sequence ID" value="NZ_WHUT02000001.1"/>
</dbReference>
<dbReference type="InterPro" id="IPR043595">
    <property type="entry name" value="FaeB/C/D"/>
</dbReference>
<evidence type="ECO:0000256" key="2">
    <source>
        <dbReference type="ARBA" id="ARBA00022525"/>
    </source>
</evidence>
<protein>
    <submittedName>
        <fullName evidence="10">Prolyl oligopeptidase family serine peptidase</fullName>
    </submittedName>
</protein>
<organism evidence="10 11">
    <name type="scientific">Fertoeibacter niger</name>
    <dbReference type="NCBI Taxonomy" id="2656921"/>
    <lineage>
        <taxon>Bacteria</taxon>
        <taxon>Pseudomonadati</taxon>
        <taxon>Pseudomonadota</taxon>
        <taxon>Alphaproteobacteria</taxon>
        <taxon>Rhodobacterales</taxon>
        <taxon>Paracoccaceae</taxon>
        <taxon>Fertoeibacter</taxon>
    </lineage>
</organism>
<dbReference type="AlphaFoldDB" id="A0A8X8KMT1"/>
<reference evidence="10" key="1">
    <citation type="submission" date="2020-05" db="EMBL/GenBank/DDBJ databases">
        <title>Fertoebacter nigrum gen. nov., sp. nov., a new member of the family Rhodobacteraceae.</title>
        <authorList>
            <person name="Szuroczki S."/>
            <person name="Abbaszade G."/>
            <person name="Buni D."/>
            <person name="Schumann P."/>
            <person name="Toth E."/>
        </authorList>
    </citation>
    <scope>NUCLEOTIDE SEQUENCE</scope>
    <source>
        <strain evidence="10">RG-N-1a</strain>
    </source>
</reference>
<evidence type="ECO:0000256" key="4">
    <source>
        <dbReference type="ARBA" id="ARBA00022729"/>
    </source>
</evidence>
<dbReference type="GO" id="GO:0005576">
    <property type="term" value="C:extracellular region"/>
    <property type="evidence" value="ECO:0007669"/>
    <property type="project" value="UniProtKB-SubCell"/>
</dbReference>
<evidence type="ECO:0000256" key="3">
    <source>
        <dbReference type="ARBA" id="ARBA00022651"/>
    </source>
</evidence>
<proteinExistence type="predicted"/>
<dbReference type="GO" id="GO:0045493">
    <property type="term" value="P:xylan catabolic process"/>
    <property type="evidence" value="ECO:0007669"/>
    <property type="project" value="UniProtKB-KW"/>
</dbReference>
<evidence type="ECO:0000313" key="11">
    <source>
        <dbReference type="Proteomes" id="UP000484076"/>
    </source>
</evidence>
<dbReference type="Pfam" id="PF02230">
    <property type="entry name" value="Abhydrolase_2"/>
    <property type="match status" value="1"/>
</dbReference>
<dbReference type="InterPro" id="IPR029058">
    <property type="entry name" value="AB_hydrolase_fold"/>
</dbReference>
<feature type="domain" description="Phospholipase/carboxylesterase/thioesterase" evidence="9">
    <location>
        <begin position="50"/>
        <end position="193"/>
    </location>
</feature>
<dbReference type="PANTHER" id="PTHR38050">
    <property type="match status" value="1"/>
</dbReference>
<dbReference type="Proteomes" id="UP000484076">
    <property type="component" value="Unassembled WGS sequence"/>
</dbReference>
<keyword evidence="5" id="KW-0378">Hydrolase</keyword>
<sequence>MPLPRFLAAAMALAAATGAAHAGCGPDPDPCETAMGSYQISLPQGATGMPAVVFLHGYGGSAKGTMANKAMVELMMTRGYAFIAPDGLVDPGDRGGSWSFHPDFPKSRDEMAYLKGVVADAAARFGVDPARVLMTGFSVGGSMTTYLACQDPTAFAAFAPVAGSFWRPHPTECAGPVRLLHTHGWRDTTVPLEGRSLGGGRIVQGDVFHGMEIWRQTNGCTLMRPDSFSENGIYWRRKWEECSPGSALEFALHPGAHGVPEGWATMALDWFEALPPR</sequence>
<dbReference type="InterPro" id="IPR003140">
    <property type="entry name" value="PLipase/COase/thioEstase"/>
</dbReference>
<keyword evidence="4 8" id="KW-0732">Signal</keyword>
<evidence type="ECO:0000256" key="7">
    <source>
        <dbReference type="ARBA" id="ARBA00023326"/>
    </source>
</evidence>
<accession>A0A8X8KMT1</accession>
<dbReference type="Gene3D" id="3.40.50.1820">
    <property type="entry name" value="alpha/beta hydrolase"/>
    <property type="match status" value="1"/>
</dbReference>
<keyword evidence="11" id="KW-1185">Reference proteome</keyword>
<evidence type="ECO:0000256" key="1">
    <source>
        <dbReference type="ARBA" id="ARBA00004613"/>
    </source>
</evidence>
<evidence type="ECO:0000256" key="5">
    <source>
        <dbReference type="ARBA" id="ARBA00022801"/>
    </source>
</evidence>
<evidence type="ECO:0000256" key="8">
    <source>
        <dbReference type="SAM" id="SignalP"/>
    </source>
</evidence>